<name>D1PI69_9FIRM</name>
<dbReference type="EMBL" id="ACBY02000004">
    <property type="protein sequence ID" value="EFB77624.1"/>
    <property type="molecule type" value="Genomic_DNA"/>
</dbReference>
<evidence type="ECO:0000313" key="1">
    <source>
        <dbReference type="EMBL" id="EFB77624.1"/>
    </source>
</evidence>
<organism evidence="1 2">
    <name type="scientific">Subdoligranulum variabile DSM 15176</name>
    <dbReference type="NCBI Taxonomy" id="411471"/>
    <lineage>
        <taxon>Bacteria</taxon>
        <taxon>Bacillati</taxon>
        <taxon>Bacillota</taxon>
        <taxon>Clostridia</taxon>
        <taxon>Eubacteriales</taxon>
        <taxon>Oscillospiraceae</taxon>
        <taxon>Subdoligranulum</taxon>
    </lineage>
</organism>
<keyword evidence="2" id="KW-1185">Reference proteome</keyword>
<sequence>MHSIRRRLTAWAFCVLLAAGLLVSAWFLVREVRHTCTGADCP</sequence>
<feature type="non-terminal residue" evidence="1">
    <location>
        <position position="42"/>
    </location>
</feature>
<reference evidence="1" key="1">
    <citation type="submission" date="2009-12" db="EMBL/GenBank/DDBJ databases">
        <authorList>
            <person name="Weinstock G."/>
            <person name="Sodergren E."/>
            <person name="Clifton S."/>
            <person name="Fulton L."/>
            <person name="Fulton B."/>
            <person name="Courtney L."/>
            <person name="Fronick C."/>
            <person name="Harrison M."/>
            <person name="Strong C."/>
            <person name="Farmer C."/>
            <person name="Delahaunty K."/>
            <person name="Markovic C."/>
            <person name="Hall O."/>
            <person name="Minx P."/>
            <person name="Tomlinson C."/>
            <person name="Mitreva M."/>
            <person name="Nelson J."/>
            <person name="Hou S."/>
            <person name="Wollam A."/>
            <person name="Pepin K.H."/>
            <person name="Johnson M."/>
            <person name="Bhonagiri V."/>
            <person name="Nash W.E."/>
            <person name="Warren W."/>
            <person name="Chinwalla A."/>
            <person name="Mardis E.R."/>
            <person name="Wilson R.K."/>
        </authorList>
    </citation>
    <scope>NUCLEOTIDE SEQUENCE [LARGE SCALE GENOMIC DNA]</scope>
    <source>
        <strain evidence="1">DSM 15176</strain>
    </source>
</reference>
<gene>
    <name evidence="1" type="ORF">SUBVAR_04034</name>
</gene>
<comment type="caution">
    <text evidence="1">The sequence shown here is derived from an EMBL/GenBank/DDBJ whole genome shotgun (WGS) entry which is preliminary data.</text>
</comment>
<dbReference type="HOGENOM" id="CLU_3262831_0_0_9"/>
<proteinExistence type="predicted"/>
<dbReference type="Proteomes" id="UP000003438">
    <property type="component" value="Unassembled WGS sequence"/>
</dbReference>
<accession>D1PI69</accession>
<evidence type="ECO:0000313" key="2">
    <source>
        <dbReference type="Proteomes" id="UP000003438"/>
    </source>
</evidence>
<protein>
    <submittedName>
        <fullName evidence="1">Uncharacterized protein</fullName>
    </submittedName>
</protein>
<dbReference type="AlphaFoldDB" id="D1PI69"/>